<evidence type="ECO:0000313" key="2">
    <source>
        <dbReference type="EMBL" id="EHB42245.1"/>
    </source>
</evidence>
<comment type="caution">
    <text evidence="2">The sequence shown here is derived from an EMBL/GenBank/DDBJ whole genome shotgun (WGS) entry which is preliminary data.</text>
</comment>
<dbReference type="AlphaFoldDB" id="A0A6C8G872"/>
<evidence type="ECO:0000256" key="1">
    <source>
        <dbReference type="SAM" id="Phobius"/>
    </source>
</evidence>
<protein>
    <submittedName>
        <fullName evidence="2">Uncharacterized protein</fullName>
    </submittedName>
</protein>
<reference evidence="2 3" key="1">
    <citation type="submission" date="2011-09" db="EMBL/GenBank/DDBJ databases">
        <authorList>
            <person name="McClelland M."/>
            <person name="Clifton S."/>
            <person name="Porwollik S."/>
            <person name="Cheng P."/>
            <person name="Wollam A."/>
            <person name="Wang C."/>
            <person name="Pepin K."/>
            <person name="Bhonagiri V."/>
            <person name="Fulton R."/>
            <person name="Fulton L.F."/>
            <person name="Delehaunty K."/>
            <person name="Fronick C."/>
            <person name="O'Laughlin M."/>
            <person name="Godfrey J."/>
            <person name="Waligorski J."/>
            <person name="Appelbaum E."/>
            <person name="Farmer C."/>
            <person name="Strong C."/>
            <person name="Tomlinson C."/>
            <person name="Hou S."/>
            <person name="Minx P."/>
            <person name="Warren W."/>
            <person name="Wilson R.K."/>
        </authorList>
    </citation>
    <scope>NUCLEOTIDE SEQUENCE [LARGE SCALE GENOMIC DNA]</scope>
    <source>
        <strain evidence="3">SARB 27</strain>
    </source>
</reference>
<keyword evidence="1" id="KW-0812">Transmembrane</keyword>
<dbReference type="Proteomes" id="UP000004564">
    <property type="component" value="Chromosome"/>
</dbReference>
<gene>
    <name evidence="2" type="ORF">SEENIN0B_02120</name>
</gene>
<proteinExistence type="predicted"/>
<name>A0A6C8G872_SALIN</name>
<feature type="transmembrane region" description="Helical" evidence="1">
    <location>
        <begin position="13"/>
        <end position="38"/>
    </location>
</feature>
<accession>A0A6C8G872</accession>
<keyword evidence="1" id="KW-1133">Transmembrane helix</keyword>
<keyword evidence="1" id="KW-0472">Membrane</keyword>
<evidence type="ECO:0000313" key="3">
    <source>
        <dbReference type="Proteomes" id="UP000004564"/>
    </source>
</evidence>
<organism evidence="2 3">
    <name type="scientific">Salmonella enterica subsp. enterica serovar Infantis str. SARB27</name>
    <dbReference type="NCBI Taxonomy" id="596155"/>
    <lineage>
        <taxon>Bacteria</taxon>
        <taxon>Pseudomonadati</taxon>
        <taxon>Pseudomonadota</taxon>
        <taxon>Gammaproteobacteria</taxon>
        <taxon>Enterobacterales</taxon>
        <taxon>Enterobacteriaceae</taxon>
        <taxon>Salmonella</taxon>
    </lineage>
</organism>
<sequence length="44" mass="5137">MTDKKHGQIVLRYFQYFSMSALCFLRNLYVVATGTIIANSRMTF</sequence>
<dbReference type="EMBL" id="AFYI01000002">
    <property type="protein sequence ID" value="EHB42245.1"/>
    <property type="molecule type" value="Genomic_DNA"/>
</dbReference>